<dbReference type="RefSeq" id="XP_030374048.1">
    <property type="nucleotide sequence ID" value="XM_030518188.1"/>
</dbReference>
<keyword evidence="3 11" id="KW-0813">Transport</keyword>
<feature type="repeat" description="Solcar" evidence="10">
    <location>
        <begin position="229"/>
        <end position="314"/>
    </location>
</feature>
<proteinExistence type="inferred from homology"/>
<dbReference type="GO" id="GO:0071913">
    <property type="term" value="F:citrate secondary active transmembrane transporter activity"/>
    <property type="evidence" value="ECO:0007669"/>
    <property type="project" value="TreeGrafter"/>
</dbReference>
<evidence type="ECO:0000313" key="12">
    <source>
        <dbReference type="Proteomes" id="UP000504634"/>
    </source>
</evidence>
<dbReference type="FunFam" id="1.50.40.10:FF:000007">
    <property type="entry name" value="Mitochondrial tricarboxylate transport protein-like"/>
    <property type="match status" value="1"/>
</dbReference>
<dbReference type="PANTHER" id="PTHR45788">
    <property type="entry name" value="SUCCINATE/FUMARATE MITOCHONDRIAL TRANSPORTER-RELATED"/>
    <property type="match status" value="1"/>
</dbReference>
<feature type="repeat" description="Solcar" evidence="10">
    <location>
        <begin position="133"/>
        <end position="219"/>
    </location>
</feature>
<dbReference type="OrthoDB" id="44467at2759"/>
<reference evidence="13 14" key="1">
    <citation type="submission" date="2025-04" db="UniProtKB">
        <authorList>
            <consortium name="RefSeq"/>
        </authorList>
    </citation>
    <scope>IDENTIFICATION</scope>
    <source>
        <strain evidence="13 14">11010-0011.00</strain>
        <tissue evidence="13 14">Whole body</tissue>
    </source>
</reference>
<name>A0A6J2TG10_DROLE</name>
<evidence type="ECO:0000256" key="6">
    <source>
        <dbReference type="ARBA" id="ARBA00022989"/>
    </source>
</evidence>
<evidence type="ECO:0000256" key="1">
    <source>
        <dbReference type="ARBA" id="ARBA00004225"/>
    </source>
</evidence>
<evidence type="ECO:0000256" key="3">
    <source>
        <dbReference type="ARBA" id="ARBA00022448"/>
    </source>
</evidence>
<keyword evidence="4 10" id="KW-0812">Transmembrane</keyword>
<evidence type="ECO:0000256" key="9">
    <source>
        <dbReference type="ARBA" id="ARBA00042640"/>
    </source>
</evidence>
<dbReference type="PROSITE" id="PS50920">
    <property type="entry name" value="SOLCAR"/>
    <property type="match status" value="3"/>
</dbReference>
<dbReference type="GO" id="GO:0031966">
    <property type="term" value="C:mitochondrial membrane"/>
    <property type="evidence" value="ECO:0007669"/>
    <property type="project" value="UniProtKB-SubCell"/>
</dbReference>
<organism evidence="12 13">
    <name type="scientific">Drosophila lebanonensis</name>
    <name type="common">Fruit fly</name>
    <name type="synonym">Scaptodrosophila lebanonensis</name>
    <dbReference type="NCBI Taxonomy" id="7225"/>
    <lineage>
        <taxon>Eukaryota</taxon>
        <taxon>Metazoa</taxon>
        <taxon>Ecdysozoa</taxon>
        <taxon>Arthropoda</taxon>
        <taxon>Hexapoda</taxon>
        <taxon>Insecta</taxon>
        <taxon>Pterygota</taxon>
        <taxon>Neoptera</taxon>
        <taxon>Endopterygota</taxon>
        <taxon>Diptera</taxon>
        <taxon>Brachycera</taxon>
        <taxon>Muscomorpha</taxon>
        <taxon>Ephydroidea</taxon>
        <taxon>Drosophilidae</taxon>
        <taxon>Scaptodrosophila</taxon>
    </lineage>
</organism>
<dbReference type="InterPro" id="IPR023395">
    <property type="entry name" value="MCP_dom_sf"/>
</dbReference>
<dbReference type="GO" id="GO:0006843">
    <property type="term" value="P:mitochondrial citrate transmembrane transport"/>
    <property type="evidence" value="ECO:0007669"/>
    <property type="project" value="TreeGrafter"/>
</dbReference>
<keyword evidence="12" id="KW-1185">Reference proteome</keyword>
<evidence type="ECO:0000256" key="4">
    <source>
        <dbReference type="ARBA" id="ARBA00022692"/>
    </source>
</evidence>
<dbReference type="Gene3D" id="1.50.40.10">
    <property type="entry name" value="Mitochondrial carrier domain"/>
    <property type="match status" value="1"/>
</dbReference>
<gene>
    <name evidence="13 14" type="primary">LOC115623709</name>
</gene>
<keyword evidence="7" id="KW-0496">Mitochondrion</keyword>
<keyword evidence="6" id="KW-1133">Transmembrane helix</keyword>
<evidence type="ECO:0000256" key="5">
    <source>
        <dbReference type="ARBA" id="ARBA00022737"/>
    </source>
</evidence>
<evidence type="ECO:0000256" key="10">
    <source>
        <dbReference type="PROSITE-ProRule" id="PRU00282"/>
    </source>
</evidence>
<protein>
    <recommendedName>
        <fullName evidence="9">Citrate transport protein</fullName>
    </recommendedName>
</protein>
<dbReference type="InterPro" id="IPR018108">
    <property type="entry name" value="MCP_transmembrane"/>
</dbReference>
<feature type="repeat" description="Solcar" evidence="10">
    <location>
        <begin position="34"/>
        <end position="122"/>
    </location>
</feature>
<dbReference type="CTD" id="6395"/>
<dbReference type="GeneID" id="115623709"/>
<dbReference type="RefSeq" id="XP_030374049.1">
    <property type="nucleotide sequence ID" value="XM_030518189.1"/>
</dbReference>
<dbReference type="AlphaFoldDB" id="A0A6J2TG10"/>
<evidence type="ECO:0000256" key="11">
    <source>
        <dbReference type="RuleBase" id="RU000488"/>
    </source>
</evidence>
<comment type="similarity">
    <text evidence="2 11">Belongs to the mitochondrial carrier (TC 2.A.29) family.</text>
</comment>
<accession>A0A6J2TG10</accession>
<evidence type="ECO:0000256" key="2">
    <source>
        <dbReference type="ARBA" id="ARBA00006375"/>
    </source>
</evidence>
<evidence type="ECO:0000313" key="14">
    <source>
        <dbReference type="RefSeq" id="XP_030374049.1"/>
    </source>
</evidence>
<dbReference type="Pfam" id="PF00153">
    <property type="entry name" value="Mito_carr"/>
    <property type="match status" value="3"/>
</dbReference>
<comment type="subcellular location">
    <subcellularLocation>
        <location evidence="1">Mitochondrion membrane</location>
        <topology evidence="1">Multi-pass membrane protein</topology>
    </subcellularLocation>
</comment>
<sequence length="321" mass="34621">MPSMDRQSLATFVSPYKCRPWMTSSGAAAPSGGGKGVKGIIAGGITGGIEICITYPTEYVKTQLQLDEKGANKRYNGIADCVKKTVQQRGFFGLYRGLSVLLYGSIPKSAARFGAFEYLRVHAVDERGQLSNAGKLLCGLGAGVCEAILAVTPMETIKVKFINDQRSANPKFKGFAHGVGQIIKAEGIGGIYKGLTPTILKQGSNQAIRFFVMESLKDLYKGDDRNKQVPKLVVGAFGAIAGAASVFGNTPLDVVKTRMQGLEAAKYKNTADCALQILRNEGLGAFYKGTVPRLGRVCLDVAITFMIYDSFMDLFNKLWKD</sequence>
<dbReference type="SUPFAM" id="SSF103506">
    <property type="entry name" value="Mitochondrial carrier"/>
    <property type="match status" value="1"/>
</dbReference>
<dbReference type="PANTHER" id="PTHR45788:SF4">
    <property type="entry name" value="TRICARBOXYLATE TRANSPORT PROTEIN, MITOCHONDRIAL"/>
    <property type="match status" value="1"/>
</dbReference>
<dbReference type="Proteomes" id="UP000504634">
    <property type="component" value="Unplaced"/>
</dbReference>
<keyword evidence="5" id="KW-0677">Repeat</keyword>
<evidence type="ECO:0000256" key="7">
    <source>
        <dbReference type="ARBA" id="ARBA00023128"/>
    </source>
</evidence>
<evidence type="ECO:0000313" key="13">
    <source>
        <dbReference type="RefSeq" id="XP_030374048.1"/>
    </source>
</evidence>
<evidence type="ECO:0000256" key="8">
    <source>
        <dbReference type="ARBA" id="ARBA00023136"/>
    </source>
</evidence>
<keyword evidence="8 10" id="KW-0472">Membrane</keyword>
<dbReference type="InterPro" id="IPR049563">
    <property type="entry name" value="TXTP-like"/>
</dbReference>